<dbReference type="Proteomes" id="UP001209878">
    <property type="component" value="Unassembled WGS sequence"/>
</dbReference>
<dbReference type="AlphaFoldDB" id="A0AAD9L1T8"/>
<dbReference type="EMBL" id="JAODUO010000424">
    <property type="protein sequence ID" value="KAK2180838.1"/>
    <property type="molecule type" value="Genomic_DNA"/>
</dbReference>
<comment type="caution">
    <text evidence="1">The sequence shown here is derived from an EMBL/GenBank/DDBJ whole genome shotgun (WGS) entry which is preliminary data.</text>
</comment>
<evidence type="ECO:0008006" key="3">
    <source>
        <dbReference type="Google" id="ProtNLM"/>
    </source>
</evidence>
<organism evidence="1 2">
    <name type="scientific">Ridgeia piscesae</name>
    <name type="common">Tubeworm</name>
    <dbReference type="NCBI Taxonomy" id="27915"/>
    <lineage>
        <taxon>Eukaryota</taxon>
        <taxon>Metazoa</taxon>
        <taxon>Spiralia</taxon>
        <taxon>Lophotrochozoa</taxon>
        <taxon>Annelida</taxon>
        <taxon>Polychaeta</taxon>
        <taxon>Sedentaria</taxon>
        <taxon>Canalipalpata</taxon>
        <taxon>Sabellida</taxon>
        <taxon>Siboglinidae</taxon>
        <taxon>Ridgeia</taxon>
    </lineage>
</organism>
<evidence type="ECO:0000313" key="1">
    <source>
        <dbReference type="EMBL" id="KAK2180838.1"/>
    </source>
</evidence>
<reference evidence="1" key="1">
    <citation type="journal article" date="2023" name="Mol. Biol. Evol.">
        <title>Third-Generation Sequencing Reveals the Adaptive Role of the Epigenome in Three Deep-Sea Polychaetes.</title>
        <authorList>
            <person name="Perez M."/>
            <person name="Aroh O."/>
            <person name="Sun Y."/>
            <person name="Lan Y."/>
            <person name="Juniper S.K."/>
            <person name="Young C.R."/>
            <person name="Angers B."/>
            <person name="Qian P.Y."/>
        </authorList>
    </citation>
    <scope>NUCLEOTIDE SEQUENCE</scope>
    <source>
        <strain evidence="1">R07B-5</strain>
    </source>
</reference>
<protein>
    <recommendedName>
        <fullName evidence="3">TNFR-Cys domain-containing protein</fullName>
    </recommendedName>
</protein>
<keyword evidence="2" id="KW-1185">Reference proteome</keyword>
<proteinExistence type="predicted"/>
<sequence length="130" mass="14439">MQCVACGSDKVMSSDHTKCLACPANCQLCRYNNVTKKAECSKCNDGYTLNNESTVCNAVSACSGSTAVLTSENGTFGISETQYKDYMICKWLIVVKKDQVTHFIATHYVACSFELVNRCKIRTVWLCYEV</sequence>
<accession>A0AAD9L1T8</accession>
<name>A0AAD9L1T8_RIDPI</name>
<gene>
    <name evidence="1" type="ORF">NP493_423g02025</name>
</gene>
<evidence type="ECO:0000313" key="2">
    <source>
        <dbReference type="Proteomes" id="UP001209878"/>
    </source>
</evidence>